<feature type="domain" description="Peptidoglycan recognition protein family" evidence="3">
    <location>
        <begin position="2"/>
        <end position="123"/>
    </location>
</feature>
<sequence length="142" mass="16182">MTPENVKYLVVHCAATRPSMDIGVKEIRQWHLQRGFNDVGYHYVIRRDGTLEKGRKDSVVGAHAQGYNAKSLGICLVGGVSERDVNKPEANFTPQQYHELKFLLKRLRETYPNARIVGHRELNSGKACPSFDVQEWLIHNPI</sequence>
<evidence type="ECO:0000256" key="1">
    <source>
        <dbReference type="ARBA" id="ARBA00007553"/>
    </source>
</evidence>
<dbReference type="InterPro" id="IPR015510">
    <property type="entry name" value="PGRP"/>
</dbReference>
<dbReference type="PANTHER" id="PTHR11022:SF41">
    <property type="entry name" value="PEPTIDOGLYCAN-RECOGNITION PROTEIN LC-RELATED"/>
    <property type="match status" value="1"/>
</dbReference>
<dbReference type="InterPro" id="IPR006619">
    <property type="entry name" value="PGRP_domain_met/bac"/>
</dbReference>
<accession>A0ABY9YNH2</accession>
<keyword evidence="4" id="KW-0378">Hydrolase</keyword>
<dbReference type="CDD" id="cd06583">
    <property type="entry name" value="PGRP"/>
    <property type="match status" value="1"/>
</dbReference>
<dbReference type="SMART" id="SM00701">
    <property type="entry name" value="PGRP"/>
    <property type="match status" value="1"/>
</dbReference>
<dbReference type="EC" id="3.5.1.28" evidence="4"/>
<organism evidence="4 5">
    <name type="scientific">Stenotrophomonas oahuensis</name>
    <dbReference type="NCBI Taxonomy" id="3003271"/>
    <lineage>
        <taxon>Bacteria</taxon>
        <taxon>Pseudomonadati</taxon>
        <taxon>Pseudomonadota</taxon>
        <taxon>Gammaproteobacteria</taxon>
        <taxon>Lysobacterales</taxon>
        <taxon>Lysobacteraceae</taxon>
        <taxon>Stenotrophomonas</taxon>
    </lineage>
</organism>
<proteinExistence type="inferred from homology"/>
<dbReference type="SMART" id="SM00644">
    <property type="entry name" value="Ami_2"/>
    <property type="match status" value="1"/>
</dbReference>
<dbReference type="EMBL" id="CP115541">
    <property type="protein sequence ID" value="WNH52453.1"/>
    <property type="molecule type" value="Genomic_DNA"/>
</dbReference>
<protein>
    <submittedName>
        <fullName evidence="4">N-acetylmuramoyl-L-alanine amidase</fullName>
        <ecNumber evidence="4">3.5.1.28</ecNumber>
    </submittedName>
</protein>
<dbReference type="GO" id="GO:0008745">
    <property type="term" value="F:N-acetylmuramoyl-L-alanine amidase activity"/>
    <property type="evidence" value="ECO:0007669"/>
    <property type="project" value="UniProtKB-EC"/>
</dbReference>
<dbReference type="Pfam" id="PF01510">
    <property type="entry name" value="Amidase_2"/>
    <property type="match status" value="1"/>
</dbReference>
<dbReference type="InterPro" id="IPR036505">
    <property type="entry name" value="Amidase/PGRP_sf"/>
</dbReference>
<name>A0ABY9YNH2_9GAMM</name>
<gene>
    <name evidence="4" type="ORF">PDM29_19375</name>
</gene>
<dbReference type="SUPFAM" id="SSF55846">
    <property type="entry name" value="N-acetylmuramoyl-L-alanine amidase-like"/>
    <property type="match status" value="1"/>
</dbReference>
<keyword evidence="5" id="KW-1185">Reference proteome</keyword>
<evidence type="ECO:0000259" key="2">
    <source>
        <dbReference type="SMART" id="SM00644"/>
    </source>
</evidence>
<comment type="similarity">
    <text evidence="1">Belongs to the N-acetylmuramoyl-L-alanine amidase 2 family.</text>
</comment>
<feature type="domain" description="N-acetylmuramoyl-L-alanine amidase" evidence="2">
    <location>
        <begin position="1"/>
        <end position="130"/>
    </location>
</feature>
<dbReference type="Proteomes" id="UP001302072">
    <property type="component" value="Chromosome"/>
</dbReference>
<reference evidence="4 5" key="1">
    <citation type="submission" date="2022-12" db="EMBL/GenBank/DDBJ databases">
        <title>Two new species, Stenotrophomonas aracearum and Stenotrophomonas oahuensis, isolated from Anthurium (Araceae family) in Hawaii.</title>
        <authorList>
            <person name="Chunag S.C."/>
            <person name="Dobhal S."/>
            <person name="Alvarez A."/>
            <person name="Arif M."/>
        </authorList>
    </citation>
    <scope>NUCLEOTIDE SEQUENCE [LARGE SCALE GENOMIC DNA]</scope>
    <source>
        <strain evidence="4 5">A5586</strain>
    </source>
</reference>
<evidence type="ECO:0000313" key="5">
    <source>
        <dbReference type="Proteomes" id="UP001302072"/>
    </source>
</evidence>
<evidence type="ECO:0000313" key="4">
    <source>
        <dbReference type="EMBL" id="WNH52453.1"/>
    </source>
</evidence>
<dbReference type="RefSeq" id="WP_311191651.1">
    <property type="nucleotide sequence ID" value="NZ_CP115541.1"/>
</dbReference>
<dbReference type="InterPro" id="IPR002502">
    <property type="entry name" value="Amidase_domain"/>
</dbReference>
<dbReference type="PANTHER" id="PTHR11022">
    <property type="entry name" value="PEPTIDOGLYCAN RECOGNITION PROTEIN"/>
    <property type="match status" value="1"/>
</dbReference>
<evidence type="ECO:0000259" key="3">
    <source>
        <dbReference type="SMART" id="SM00701"/>
    </source>
</evidence>
<dbReference type="Gene3D" id="3.40.80.10">
    <property type="entry name" value="Peptidoglycan recognition protein-like"/>
    <property type="match status" value="1"/>
</dbReference>